<dbReference type="Pfam" id="PF00583">
    <property type="entry name" value="Acetyltransf_1"/>
    <property type="match status" value="1"/>
</dbReference>
<dbReference type="EMBL" id="FNCK01000002">
    <property type="protein sequence ID" value="SDF94910.1"/>
    <property type="molecule type" value="Genomic_DNA"/>
</dbReference>
<dbReference type="InterPro" id="IPR000182">
    <property type="entry name" value="GNAT_dom"/>
</dbReference>
<dbReference type="InterPro" id="IPR016181">
    <property type="entry name" value="Acyl_CoA_acyltransferase"/>
</dbReference>
<evidence type="ECO:0000313" key="2">
    <source>
        <dbReference type="EMBL" id="SDF94910.1"/>
    </source>
</evidence>
<evidence type="ECO:0000313" key="3">
    <source>
        <dbReference type="Proteomes" id="UP000199708"/>
    </source>
</evidence>
<dbReference type="STRING" id="120956.SAMN05421791_1029"/>
<dbReference type="AlphaFoldDB" id="A0A1G7QBE3"/>
<dbReference type="CDD" id="cd04301">
    <property type="entry name" value="NAT_SF"/>
    <property type="match status" value="1"/>
</dbReference>
<feature type="domain" description="N-acetyltransferase" evidence="1">
    <location>
        <begin position="1"/>
        <end position="141"/>
    </location>
</feature>
<accession>A0A1G7QBE3</accession>
<proteinExistence type="predicted"/>
<dbReference type="GO" id="GO:0016747">
    <property type="term" value="F:acyltransferase activity, transferring groups other than amino-acyl groups"/>
    <property type="evidence" value="ECO:0007669"/>
    <property type="project" value="InterPro"/>
</dbReference>
<reference evidence="2 3" key="1">
    <citation type="submission" date="2016-10" db="EMBL/GenBank/DDBJ databases">
        <authorList>
            <person name="de Groot N.N."/>
        </authorList>
    </citation>
    <scope>NUCLEOTIDE SEQUENCE [LARGE SCALE GENOMIC DNA]</scope>
    <source>
        <strain evidence="2 3">ATCC BAA-466</strain>
    </source>
</reference>
<dbReference type="OrthoDB" id="9127144at2"/>
<evidence type="ECO:0000259" key="1">
    <source>
        <dbReference type="PROSITE" id="PS51186"/>
    </source>
</evidence>
<dbReference type="RefSeq" id="WP_090289110.1">
    <property type="nucleotide sequence ID" value="NZ_FNCK01000002.1"/>
</dbReference>
<dbReference type="Proteomes" id="UP000199708">
    <property type="component" value="Unassembled WGS sequence"/>
</dbReference>
<dbReference type="PROSITE" id="PS51186">
    <property type="entry name" value="GNAT"/>
    <property type="match status" value="1"/>
</dbReference>
<keyword evidence="2" id="KW-0808">Transferase</keyword>
<sequence length="143" mass="16591">MNIKFIQSNEIKISLNEEQIDQISSPDIIRNGCKQKDVIAYDIFDDDELVGFAMLKQFSRGSWFLWNYAIDKKFQGLGLGFRALEILLKIMKENFCASEITTTYRYGNERAKNLYKKIGFAEIDSVDEPSCREVNMLLELKNV</sequence>
<gene>
    <name evidence="2" type="ORF">SAMN05421791_1029</name>
</gene>
<protein>
    <submittedName>
        <fullName evidence="2">Acetyltransferase (GNAT) family protein</fullName>
    </submittedName>
</protein>
<keyword evidence="3" id="KW-1185">Reference proteome</keyword>
<dbReference type="SUPFAM" id="SSF55729">
    <property type="entry name" value="Acyl-CoA N-acyltransferases (Nat)"/>
    <property type="match status" value="1"/>
</dbReference>
<dbReference type="Gene3D" id="3.40.630.30">
    <property type="match status" value="1"/>
</dbReference>
<organism evidence="2 3">
    <name type="scientific">Facklamia miroungae</name>
    <dbReference type="NCBI Taxonomy" id="120956"/>
    <lineage>
        <taxon>Bacteria</taxon>
        <taxon>Bacillati</taxon>
        <taxon>Bacillota</taxon>
        <taxon>Bacilli</taxon>
        <taxon>Lactobacillales</taxon>
        <taxon>Aerococcaceae</taxon>
        <taxon>Facklamia</taxon>
    </lineage>
</organism>
<name>A0A1G7QBE3_9LACT</name>